<gene>
    <name evidence="6" type="ORF">CHGG_01989</name>
</gene>
<feature type="repeat" description="ANK" evidence="3">
    <location>
        <begin position="1598"/>
        <end position="1630"/>
    </location>
</feature>
<organism evidence="6 7">
    <name type="scientific">Chaetomium globosum (strain ATCC 6205 / CBS 148.51 / DSM 1962 / NBRC 6347 / NRRL 1970)</name>
    <name type="common">Soil fungus</name>
    <dbReference type="NCBI Taxonomy" id="306901"/>
    <lineage>
        <taxon>Eukaryota</taxon>
        <taxon>Fungi</taxon>
        <taxon>Dikarya</taxon>
        <taxon>Ascomycota</taxon>
        <taxon>Pezizomycotina</taxon>
        <taxon>Sordariomycetes</taxon>
        <taxon>Sordariomycetidae</taxon>
        <taxon>Sordariales</taxon>
        <taxon>Chaetomiaceae</taxon>
        <taxon>Chaetomium</taxon>
    </lineage>
</organism>
<dbReference type="VEuPathDB" id="FungiDB:CHGG_01989"/>
<feature type="repeat" description="ANK" evidence="3">
    <location>
        <begin position="1269"/>
        <end position="1301"/>
    </location>
</feature>
<feature type="repeat" description="ANK" evidence="3">
    <location>
        <begin position="1208"/>
        <end position="1240"/>
    </location>
</feature>
<feature type="repeat" description="ANK" evidence="3">
    <location>
        <begin position="1371"/>
        <end position="1403"/>
    </location>
</feature>
<dbReference type="SUPFAM" id="SSF48403">
    <property type="entry name" value="Ankyrin repeat"/>
    <property type="match status" value="2"/>
</dbReference>
<evidence type="ECO:0000313" key="6">
    <source>
        <dbReference type="EMBL" id="EAQ93754.1"/>
    </source>
</evidence>
<evidence type="ECO:0000313" key="7">
    <source>
        <dbReference type="Proteomes" id="UP000001056"/>
    </source>
</evidence>
<feature type="repeat" description="ANK" evidence="3">
    <location>
        <begin position="1763"/>
        <end position="1795"/>
    </location>
</feature>
<protein>
    <submittedName>
        <fullName evidence="6">Uncharacterized protein</fullName>
    </submittedName>
</protein>
<keyword evidence="1" id="KW-0677">Repeat</keyword>
<dbReference type="InterPro" id="IPR002110">
    <property type="entry name" value="Ankyrin_rpt"/>
</dbReference>
<dbReference type="RefSeq" id="XP_001221210.1">
    <property type="nucleotide sequence ID" value="XM_001221209.1"/>
</dbReference>
<dbReference type="eggNOG" id="KOG4177">
    <property type="taxonomic scope" value="Eukaryota"/>
</dbReference>
<feature type="repeat" description="ANK" evidence="3">
    <location>
        <begin position="1133"/>
        <end position="1165"/>
    </location>
</feature>
<dbReference type="Proteomes" id="UP000001056">
    <property type="component" value="Unassembled WGS sequence"/>
</dbReference>
<keyword evidence="7" id="KW-1185">Reference proteome</keyword>
<dbReference type="EMBL" id="CH408029">
    <property type="protein sequence ID" value="EAQ93754.1"/>
    <property type="molecule type" value="Genomic_DNA"/>
</dbReference>
<feature type="repeat" description="ANK" evidence="3">
    <location>
        <begin position="1565"/>
        <end position="1597"/>
    </location>
</feature>
<keyword evidence="2 3" id="KW-0040">ANK repeat</keyword>
<dbReference type="OMA" id="GMFLCAW"/>
<feature type="signal peptide" evidence="5">
    <location>
        <begin position="1"/>
        <end position="17"/>
    </location>
</feature>
<sequence length="1828" mass="197710">MPPLALLIFSLAVPVRALDGSGGPQDWNDFTNNFATDLAPIIVLFGEQASKQFLSESTSFWDNILFGIAPIGIITAVISTIRLYGNSSLKAFIGRAQEAHGVAEAELCSSTSDDVCELWSNGGICRVFGRPRILEFFHIKPQGSGAFYPSFVRQVNTKRPPSCGLYPPQSVLCGDELPPDQENAAEPLPKTGWREIRTKRAPLLSAINAQERGRSKAFAPRPNLSLNIGIKAVPPGLLHMTTLLGTVLQLSFFGYATWATFYYPDLYKGESLPTLWSFCLAISGTVILSIGMNSSQETTMFWLQPGNQRIGDQLFNAFAYSENKESFITSWKVDLELESERLGIVRLSKHTFQLWVAIGSSTCGFICQFLGLRGLHGSVALYQLGVTLCMAIVRSFLRSGRLGANKNNVKQRRDVEGHELDWQAMNLENPDKEFQGGWYIDDLPFPMRRPKNRPEQEKPDLGIKDVGVDVAPGTQQIVSFHLRRDRDLDTLQSANAAVSWIKHNEAAEDQPNEAARILHYRASLAYLTGNAVRAAEQRWDTEVRTMAKLLQRAIQDAAEYIFLEMALLRGWRDTRSLAWSTTCHLHERLEPSNSFSPNGPATQERQSFPIHFAMYHNAGVWEISECELEAALGLWYWSVSQLPWASRSSQRKVFMVERAKKKNSLISAIRLWVTQTHHIEPVDVKIPWSTTPQQADDQSFCRIASTALSQRDDGNPQAATDDPGASCCYPTTLSIPLMTLLEPSVVPQEASSHGPAQGDSQPDGICLSIATESSLLQLVAQDMFGIFISRIADILETLDVAEPWTRRGQIQPFGVGNTVADDSYTGLTNKHIRALADVFVSTGLGSRVDALMTMIPPLLQRLKLPDTDEAMESLLYTAKMLRRNNKFTQAENLLRWLIDNVPQRFQQRAIRSLGELYRKAARSSDPFDRNFGRIGFEAMATMEALSDGRELFTESQDILKSYLLAWDALRNIGRGAKGPLRPLVDTLDASPARPLGLYLVDKYDVEAAEVEDLRYLLRWAIKTGCQELIEDLWNHTKVLAASWVTGPAGGFSDTMSSPLSDERGGPSSPLFWAMELDSAAESDIETMETLLDWPGLYPDPNWHGKTPLVVASEAGQYPAVDLLLKRGVSPDSANGLALLLAVKNKHLRVVERLLQGGANPNLITTNIEVDGVDGERATPLHLAVGWDSSVVELLLQHRANPESPYYSCGKTPICLAAEMGDTASVEVLLMHGANAEAADDNGTYPLLVAIQRGHDAISKLLVKSMSLVEASRLLHVAVQSGNTTDLDLLLTHGADIEAKDDLGRTPLLAAVEEGREEMVSTLLEAKADPNARSADNMSGPLQAAIESGNYGIISLLLDASYKANVNFPLMEGETPLALAVGLGQQETVKLLLQRGANPSAEDKDNKDRHFNTPLHLAVAQSSPEIVDLLLEAGREKLETNLEAKDLDGRTPLLLALLTETAHHNPANELIVERLLHAGANPNATTPSTTTGSSALHLAATIPHHAIITLLLQHNADLEHRDTQNRTPLLALLDQPFRTHHQKTAARQLLTAGANPHATTATTTTPGTTALAAAAHHGHEDLVHQLLTLGAAVNAPGGRHGTALQAAVCAGQDEVVQMLLAAGADPCVPSGGGAYGSALHAAVAGAVVGTAGGGGRGMGVLERVLGCGRGDVEVRDAGGLTPLLWVVGVCAGLRARGGGDGGGGVGCMDGAAAVVRMLLGYGARTEAADREGRTALHVAAGVGDVGMVGILLEHGADTEARDGRACTPLLVASERGHGHVVRLLLDAGADVGAEGGNYGTAMQAAVYLGDQDMLQMLGKGYGRSSEGYH</sequence>
<feature type="repeat" description="ANK" evidence="3">
    <location>
        <begin position="1730"/>
        <end position="1762"/>
    </location>
</feature>
<keyword evidence="4" id="KW-1133">Transmembrane helix</keyword>
<dbReference type="Pfam" id="PF00023">
    <property type="entry name" value="Ank"/>
    <property type="match status" value="4"/>
</dbReference>
<evidence type="ECO:0000256" key="5">
    <source>
        <dbReference type="SAM" id="SignalP"/>
    </source>
</evidence>
<dbReference type="InterPro" id="IPR036770">
    <property type="entry name" value="Ankyrin_rpt-contain_sf"/>
</dbReference>
<feature type="repeat" description="ANK" evidence="3">
    <location>
        <begin position="1447"/>
        <end position="1486"/>
    </location>
</feature>
<dbReference type="PANTHER" id="PTHR24198">
    <property type="entry name" value="ANKYRIN REPEAT AND PROTEIN KINASE DOMAIN-CONTAINING PROTEIN"/>
    <property type="match status" value="1"/>
</dbReference>
<dbReference type="Gene3D" id="1.25.40.20">
    <property type="entry name" value="Ankyrin repeat-containing domain"/>
    <property type="match status" value="7"/>
</dbReference>
<feature type="chain" id="PRO_5004209404" evidence="5">
    <location>
        <begin position="18"/>
        <end position="1828"/>
    </location>
</feature>
<feature type="transmembrane region" description="Helical" evidence="4">
    <location>
        <begin position="237"/>
        <end position="263"/>
    </location>
</feature>
<dbReference type="PROSITE" id="PS50297">
    <property type="entry name" value="ANK_REP_REGION"/>
    <property type="match status" value="11"/>
</dbReference>
<feature type="transmembrane region" description="Helical" evidence="4">
    <location>
        <begin position="275"/>
        <end position="292"/>
    </location>
</feature>
<keyword evidence="4" id="KW-0472">Membrane</keyword>
<dbReference type="PROSITE" id="PS50088">
    <property type="entry name" value="ANK_REPEAT"/>
    <property type="match status" value="13"/>
</dbReference>
<feature type="transmembrane region" description="Helical" evidence="4">
    <location>
        <begin position="64"/>
        <end position="85"/>
    </location>
</feature>
<evidence type="ECO:0000256" key="3">
    <source>
        <dbReference type="PROSITE-ProRule" id="PRU00023"/>
    </source>
</evidence>
<proteinExistence type="predicted"/>
<accession>Q2HCR5</accession>
<feature type="repeat" description="ANK" evidence="3">
    <location>
        <begin position="1409"/>
        <end position="1433"/>
    </location>
</feature>
<name>Q2HCR5_CHAGB</name>
<feature type="repeat" description="ANK" evidence="3">
    <location>
        <begin position="1490"/>
        <end position="1522"/>
    </location>
</feature>
<dbReference type="Pfam" id="PF12796">
    <property type="entry name" value="Ank_2"/>
    <property type="match status" value="6"/>
</dbReference>
<dbReference type="HOGENOM" id="CLU_001887_1_0_1"/>
<dbReference type="InParanoid" id="Q2HCR5"/>
<evidence type="ECO:0000256" key="2">
    <source>
        <dbReference type="ARBA" id="ARBA00023043"/>
    </source>
</evidence>
<dbReference type="PANTHER" id="PTHR24198:SF165">
    <property type="entry name" value="ANKYRIN REPEAT-CONTAINING PROTEIN-RELATED"/>
    <property type="match status" value="1"/>
</dbReference>
<dbReference type="GeneID" id="4386609"/>
<dbReference type="PRINTS" id="PR01415">
    <property type="entry name" value="ANKYRIN"/>
</dbReference>
<dbReference type="SMART" id="SM00248">
    <property type="entry name" value="ANK"/>
    <property type="match status" value="18"/>
</dbReference>
<evidence type="ECO:0000256" key="4">
    <source>
        <dbReference type="SAM" id="Phobius"/>
    </source>
</evidence>
<feature type="repeat" description="ANK" evidence="3">
    <location>
        <begin position="1103"/>
        <end position="1135"/>
    </location>
</feature>
<keyword evidence="4" id="KW-0812">Transmembrane</keyword>
<reference evidence="7" key="1">
    <citation type="journal article" date="2015" name="Genome Announc.">
        <title>Draft genome sequence of the cellulolytic fungus Chaetomium globosum.</title>
        <authorList>
            <person name="Cuomo C.A."/>
            <person name="Untereiner W.A."/>
            <person name="Ma L.-J."/>
            <person name="Grabherr M."/>
            <person name="Birren B.W."/>
        </authorList>
    </citation>
    <scope>NUCLEOTIDE SEQUENCE [LARGE SCALE GENOMIC DNA]</scope>
    <source>
        <strain evidence="7">ATCC 6205 / CBS 148.51 / DSM 1962 / NBRC 6347 / NRRL 1970</strain>
    </source>
</reference>
<feature type="transmembrane region" description="Helical" evidence="4">
    <location>
        <begin position="354"/>
        <end position="373"/>
    </location>
</feature>
<feature type="repeat" description="ANK" evidence="3">
    <location>
        <begin position="1302"/>
        <end position="1334"/>
    </location>
</feature>
<dbReference type="OrthoDB" id="4589508at2759"/>
<keyword evidence="5" id="KW-0732">Signal</keyword>
<evidence type="ECO:0000256" key="1">
    <source>
        <dbReference type="ARBA" id="ARBA00022737"/>
    </source>
</evidence>